<evidence type="ECO:0000313" key="12">
    <source>
        <dbReference type="EMBL" id="GFQ72715.1"/>
    </source>
</evidence>
<dbReference type="InterPro" id="IPR052320">
    <property type="entry name" value="Cytochrome_b5_domain"/>
</dbReference>
<dbReference type="AlphaFoldDB" id="A0A8X6F6U8"/>
<keyword evidence="5" id="KW-0408">Iron</keyword>
<dbReference type="EMBL" id="BMAO01001352">
    <property type="protein sequence ID" value="GFQ72715.1"/>
    <property type="molecule type" value="Genomic_DNA"/>
</dbReference>
<comment type="similarity">
    <text evidence="8">Belongs to the cytochrome b5 family.</text>
</comment>
<evidence type="ECO:0000313" key="13">
    <source>
        <dbReference type="Proteomes" id="UP000887116"/>
    </source>
</evidence>
<keyword evidence="13" id="KW-1185">Reference proteome</keyword>
<dbReference type="InterPro" id="IPR001199">
    <property type="entry name" value="Cyt_B5-like_heme/steroid-bd"/>
</dbReference>
<dbReference type="GO" id="GO:0046872">
    <property type="term" value="F:metal ion binding"/>
    <property type="evidence" value="ECO:0007669"/>
    <property type="project" value="UniProtKB-KW"/>
</dbReference>
<dbReference type="PANTHER" id="PTHR21281">
    <property type="entry name" value="CYTOCHROME B5 DOMAIN-CONTAINING PROTEIN 1"/>
    <property type="match status" value="1"/>
</dbReference>
<keyword evidence="7" id="KW-0966">Cell projection</keyword>
<comment type="function">
    <text evidence="10">Radial spoke stalk protein that binds heme under oxidizing conditions. Required for the coordinated beating of multiple cilia maybe by functioning in a redox signaling pathway.</text>
</comment>
<feature type="domain" description="Cytochrome b5 heme-binding" evidence="11">
    <location>
        <begin position="7"/>
        <end position="80"/>
    </location>
</feature>
<comment type="caution">
    <text evidence="12">The sequence shown here is derived from an EMBL/GenBank/DDBJ whole genome shotgun (WGS) entry which is preliminary data.</text>
</comment>
<evidence type="ECO:0000256" key="7">
    <source>
        <dbReference type="ARBA" id="ARBA00023273"/>
    </source>
</evidence>
<dbReference type="SUPFAM" id="SSF55856">
    <property type="entry name" value="Cytochrome b5-like heme/steroid binding domain"/>
    <property type="match status" value="1"/>
</dbReference>
<protein>
    <recommendedName>
        <fullName evidence="9">Cytochrome b5 domain-containing protein 1</fullName>
    </recommendedName>
</protein>
<dbReference type="GO" id="GO:0005930">
    <property type="term" value="C:axoneme"/>
    <property type="evidence" value="ECO:0007669"/>
    <property type="project" value="UniProtKB-SubCell"/>
</dbReference>
<name>A0A8X6F6U8_TRICU</name>
<dbReference type="OrthoDB" id="260091at2759"/>
<dbReference type="Gene3D" id="3.10.120.10">
    <property type="entry name" value="Cytochrome b5-like heme/steroid binding domain"/>
    <property type="match status" value="1"/>
</dbReference>
<evidence type="ECO:0000256" key="4">
    <source>
        <dbReference type="ARBA" id="ARBA00022723"/>
    </source>
</evidence>
<evidence type="ECO:0000256" key="1">
    <source>
        <dbReference type="ARBA" id="ARBA00004430"/>
    </source>
</evidence>
<organism evidence="12 13">
    <name type="scientific">Trichonephila clavata</name>
    <name type="common">Joro spider</name>
    <name type="synonym">Nephila clavata</name>
    <dbReference type="NCBI Taxonomy" id="2740835"/>
    <lineage>
        <taxon>Eukaryota</taxon>
        <taxon>Metazoa</taxon>
        <taxon>Ecdysozoa</taxon>
        <taxon>Arthropoda</taxon>
        <taxon>Chelicerata</taxon>
        <taxon>Arachnida</taxon>
        <taxon>Araneae</taxon>
        <taxon>Araneomorphae</taxon>
        <taxon>Entelegynae</taxon>
        <taxon>Araneoidea</taxon>
        <taxon>Nephilidae</taxon>
        <taxon>Trichonephila</taxon>
    </lineage>
</organism>
<keyword evidence="2" id="KW-0963">Cytoplasm</keyword>
<keyword evidence="3" id="KW-0349">Heme</keyword>
<dbReference type="PANTHER" id="PTHR21281:SF0">
    <property type="entry name" value="CYTOCHROME B5 DOMAIN-CONTAINING PROTEIN 1"/>
    <property type="match status" value="1"/>
</dbReference>
<dbReference type="SMART" id="SM01117">
    <property type="entry name" value="Cyt-b5"/>
    <property type="match status" value="1"/>
</dbReference>
<dbReference type="Proteomes" id="UP000887116">
    <property type="component" value="Unassembled WGS sequence"/>
</dbReference>
<evidence type="ECO:0000256" key="2">
    <source>
        <dbReference type="ARBA" id="ARBA00022490"/>
    </source>
</evidence>
<evidence type="ECO:0000256" key="9">
    <source>
        <dbReference type="ARBA" id="ARBA00040649"/>
    </source>
</evidence>
<evidence type="ECO:0000256" key="6">
    <source>
        <dbReference type="ARBA" id="ARBA00023212"/>
    </source>
</evidence>
<dbReference type="InterPro" id="IPR036400">
    <property type="entry name" value="Cyt_B5-like_heme/steroid_sf"/>
</dbReference>
<evidence type="ECO:0000256" key="3">
    <source>
        <dbReference type="ARBA" id="ARBA00022617"/>
    </source>
</evidence>
<evidence type="ECO:0000256" key="5">
    <source>
        <dbReference type="ARBA" id="ARBA00023004"/>
    </source>
</evidence>
<proteinExistence type="inferred from homology"/>
<gene>
    <name evidence="12" type="primary">cyb5d1</name>
    <name evidence="12" type="ORF">TNCT_738141</name>
</gene>
<evidence type="ECO:0000256" key="10">
    <source>
        <dbReference type="ARBA" id="ARBA00046139"/>
    </source>
</evidence>
<evidence type="ECO:0000256" key="8">
    <source>
        <dbReference type="ARBA" id="ARBA00038168"/>
    </source>
</evidence>
<evidence type="ECO:0000259" key="11">
    <source>
        <dbReference type="SMART" id="SM01117"/>
    </source>
</evidence>
<sequence length="255" mass="30207">MTRPKYFTYRDVALHNKKDDLWVILFKKVLDITPLCQEVESEGVFPLLAFGGKDIGHFFDDQGEVKFHVNPETNKIHTFAPFRAFIHIPSHERIEETCLKRRFQDENMADKLVERFSKQRFNKIDNNSNILKLPVKDTKAKDVDIPWWQDEKYVIGLLTDKSRWIKIKNMLIKKTMVLEVCSEETLDEILLRYLKFNCHARSYTWKYMGQKLMMNTTLEQNGIPDLDFKVEGLKLNADDYIPTVNLYFNDDLTEM</sequence>
<accession>A0A8X6F6U8</accession>
<comment type="subcellular location">
    <subcellularLocation>
        <location evidence="1">Cytoplasm</location>
        <location evidence="1">Cytoskeleton</location>
        <location evidence="1">Cilium axoneme</location>
    </subcellularLocation>
</comment>
<keyword evidence="6" id="KW-0206">Cytoskeleton</keyword>
<keyword evidence="4" id="KW-0479">Metal-binding</keyword>
<reference evidence="12" key="1">
    <citation type="submission" date="2020-07" db="EMBL/GenBank/DDBJ databases">
        <title>Multicomponent nature underlies the extraordinary mechanical properties of spider dragline silk.</title>
        <authorList>
            <person name="Kono N."/>
            <person name="Nakamura H."/>
            <person name="Mori M."/>
            <person name="Yoshida Y."/>
            <person name="Ohtoshi R."/>
            <person name="Malay A.D."/>
            <person name="Moran D.A.P."/>
            <person name="Tomita M."/>
            <person name="Numata K."/>
            <person name="Arakawa K."/>
        </authorList>
    </citation>
    <scope>NUCLEOTIDE SEQUENCE</scope>
</reference>